<dbReference type="EMBL" id="CP136051">
    <property type="protein sequence ID" value="WOK04396.1"/>
    <property type="molecule type" value="Genomic_DNA"/>
</dbReference>
<dbReference type="PANTHER" id="PTHR33281">
    <property type="entry name" value="UPF0187 PROTEIN YNEE"/>
    <property type="match status" value="1"/>
</dbReference>
<evidence type="ECO:0000256" key="5">
    <source>
        <dbReference type="ARBA" id="ARBA00022989"/>
    </source>
</evidence>
<feature type="transmembrane region" description="Helical" evidence="9">
    <location>
        <begin position="210"/>
        <end position="229"/>
    </location>
</feature>
<keyword evidence="11" id="KW-1185">Reference proteome</keyword>
<name>A0ABZ0IIA3_9BACT</name>
<evidence type="ECO:0000313" key="10">
    <source>
        <dbReference type="EMBL" id="WOK04396.1"/>
    </source>
</evidence>
<keyword evidence="7 9" id="KW-0472">Membrane</keyword>
<evidence type="ECO:0000256" key="3">
    <source>
        <dbReference type="ARBA" id="ARBA00022475"/>
    </source>
</evidence>
<evidence type="ECO:0000313" key="11">
    <source>
        <dbReference type="Proteomes" id="UP001302349"/>
    </source>
</evidence>
<feature type="transmembrane region" description="Helical" evidence="9">
    <location>
        <begin position="26"/>
        <end position="47"/>
    </location>
</feature>
<evidence type="ECO:0000256" key="2">
    <source>
        <dbReference type="ARBA" id="ARBA00022448"/>
    </source>
</evidence>
<evidence type="ECO:0000256" key="9">
    <source>
        <dbReference type="SAM" id="Phobius"/>
    </source>
</evidence>
<gene>
    <name evidence="10" type="ORF">RT717_15050</name>
</gene>
<protein>
    <submittedName>
        <fullName evidence="10">Bestrophin family ion channel</fullName>
    </submittedName>
</protein>
<comment type="similarity">
    <text evidence="8">Belongs to the anion channel-forming bestrophin (TC 1.A.46) family.</text>
</comment>
<feature type="transmembrane region" description="Helical" evidence="9">
    <location>
        <begin position="53"/>
        <end position="71"/>
    </location>
</feature>
<dbReference type="InterPro" id="IPR044669">
    <property type="entry name" value="YneE/VCCN1/2-like"/>
</dbReference>
<feature type="transmembrane region" description="Helical" evidence="9">
    <location>
        <begin position="235"/>
        <end position="253"/>
    </location>
</feature>
<dbReference type="RefSeq" id="WP_317487206.1">
    <property type="nucleotide sequence ID" value="NZ_CP136051.1"/>
</dbReference>
<sequence>MIVYESNRFWVKDMVNFTRSYTMKKIIFGVLLIGSYTGLVCFVYEFYGLESNLHSGIYSLLGVILSILLVFRTNTAYDRWWEGRKQWGALVNNCRNYAIMVESLLPANDKDTRRFFAKHIANFCIALRDHLRDGVKTDALLLLSDEEISELTPKKHKPNHISLWLYKKMTALQKAGVLSEADAINMKIHHNSLLDILGACERIRKTPIPFSYAVHIKLFITVYGIMLPFGMIADFGYHTIGLVMVIFFALLGLELMAEEVEEPFGVDCNDLPTGDIAHNIKNNVFEILMDERPVQEEAKRELYEKIH</sequence>
<dbReference type="Pfam" id="PF25539">
    <property type="entry name" value="Bestrophin_2"/>
    <property type="match status" value="1"/>
</dbReference>
<reference evidence="10 11" key="1">
    <citation type="journal article" date="2023" name="Microbiol. Resour. Announc.">
        <title>Complete Genome Sequence of Imperialibacter roseus strain P4T.</title>
        <authorList>
            <person name="Tizabi D.R."/>
            <person name="Bachvaroff T."/>
            <person name="Hill R.T."/>
        </authorList>
    </citation>
    <scope>NUCLEOTIDE SEQUENCE [LARGE SCALE GENOMIC DNA]</scope>
    <source>
        <strain evidence="10 11">P4T</strain>
    </source>
</reference>
<evidence type="ECO:0000256" key="1">
    <source>
        <dbReference type="ARBA" id="ARBA00004651"/>
    </source>
</evidence>
<proteinExistence type="inferred from homology"/>
<comment type="subcellular location">
    <subcellularLocation>
        <location evidence="1">Cell membrane</location>
        <topology evidence="1">Multi-pass membrane protein</topology>
    </subcellularLocation>
</comment>
<keyword evidence="4 9" id="KW-0812">Transmembrane</keyword>
<keyword evidence="2" id="KW-0813">Transport</keyword>
<evidence type="ECO:0000256" key="7">
    <source>
        <dbReference type="ARBA" id="ARBA00023136"/>
    </source>
</evidence>
<keyword evidence="5 9" id="KW-1133">Transmembrane helix</keyword>
<organism evidence="10 11">
    <name type="scientific">Imperialibacter roseus</name>
    <dbReference type="NCBI Taxonomy" id="1324217"/>
    <lineage>
        <taxon>Bacteria</taxon>
        <taxon>Pseudomonadati</taxon>
        <taxon>Bacteroidota</taxon>
        <taxon>Cytophagia</taxon>
        <taxon>Cytophagales</taxon>
        <taxon>Flammeovirgaceae</taxon>
        <taxon>Imperialibacter</taxon>
    </lineage>
</organism>
<evidence type="ECO:0000256" key="6">
    <source>
        <dbReference type="ARBA" id="ARBA00023065"/>
    </source>
</evidence>
<dbReference type="Proteomes" id="UP001302349">
    <property type="component" value="Chromosome"/>
</dbReference>
<keyword evidence="3" id="KW-1003">Cell membrane</keyword>
<keyword evidence="6" id="KW-0406">Ion transport</keyword>
<evidence type="ECO:0000256" key="4">
    <source>
        <dbReference type="ARBA" id="ARBA00022692"/>
    </source>
</evidence>
<accession>A0ABZ0IIA3</accession>
<evidence type="ECO:0000256" key="8">
    <source>
        <dbReference type="ARBA" id="ARBA00034708"/>
    </source>
</evidence>
<dbReference type="PANTHER" id="PTHR33281:SF19">
    <property type="entry name" value="VOLTAGE-DEPENDENT ANION CHANNEL-FORMING PROTEIN YNEE"/>
    <property type="match status" value="1"/>
</dbReference>